<proteinExistence type="predicted"/>
<evidence type="ECO:0000313" key="2">
    <source>
        <dbReference type="EMBL" id="KAJ0989171.1"/>
    </source>
</evidence>
<accession>A0A9D5DC57</accession>
<reference evidence="2" key="2">
    <citation type="journal article" date="2022" name="Hortic Res">
        <title>The genome of Dioscorea zingiberensis sheds light on the biosynthesis, origin and evolution of the medicinally important diosgenin saponins.</title>
        <authorList>
            <person name="Li Y."/>
            <person name="Tan C."/>
            <person name="Li Z."/>
            <person name="Guo J."/>
            <person name="Li S."/>
            <person name="Chen X."/>
            <person name="Wang C."/>
            <person name="Dai X."/>
            <person name="Yang H."/>
            <person name="Song W."/>
            <person name="Hou L."/>
            <person name="Xu J."/>
            <person name="Tong Z."/>
            <person name="Xu A."/>
            <person name="Yuan X."/>
            <person name="Wang W."/>
            <person name="Yang Q."/>
            <person name="Chen L."/>
            <person name="Sun Z."/>
            <person name="Wang K."/>
            <person name="Pan B."/>
            <person name="Chen J."/>
            <person name="Bao Y."/>
            <person name="Liu F."/>
            <person name="Qi X."/>
            <person name="Gang D.R."/>
            <person name="Wen J."/>
            <person name="Li J."/>
        </authorList>
    </citation>
    <scope>NUCLEOTIDE SEQUENCE</scope>
    <source>
        <strain evidence="2">Dzin_1.0</strain>
    </source>
</reference>
<evidence type="ECO:0000313" key="3">
    <source>
        <dbReference type="Proteomes" id="UP001085076"/>
    </source>
</evidence>
<dbReference type="InterPro" id="IPR029055">
    <property type="entry name" value="Ntn_hydrolases_N"/>
</dbReference>
<comment type="caution">
    <text evidence="2">The sequence shown here is derived from an EMBL/GenBank/DDBJ whole genome shotgun (WGS) entry which is preliminary data.</text>
</comment>
<protein>
    <recommendedName>
        <fullName evidence="1">DUF3700 domain-containing protein</fullName>
    </recommendedName>
</protein>
<dbReference type="Pfam" id="PF12481">
    <property type="entry name" value="DUF3700"/>
    <property type="match status" value="1"/>
</dbReference>
<dbReference type="SUPFAM" id="SSF56235">
    <property type="entry name" value="N-terminal nucleophile aminohydrolases (Ntn hydrolases)"/>
    <property type="match status" value="1"/>
</dbReference>
<sequence>MRTLAAGTSLSGAFDNRKRKLEPVPEHRRAFKRRERRDSDEARRWVYSSRDFSALKDRFRIVSYNILGVGNAANHLDLYNQVDPRYLNWERRKKRICKELSRYNAGILCLQEVDRFNDLEDLLQEDGYVGVYKRRTGGATDGCAVFWKEEQLSLIYQESIEFRKFGLRDNVAQLCLLKVGDNCSKASTSEDSDCEIAEPMMQRTLLVANIHVLFNPNRGDIKLGQIRVLFERVHAILQERRDCPVVICGDLNSLPQSAVYQFLSSSQLNILSYERKKISGQIVYPSNQIPFAQIDGLRYLPVAKPKRMTYFWSQEEILLAAGTTKYTNLQIPLKLSSAYKGVPGNPKTRDQDGEPLVTSFHSKFLGTVDYIWHSAALAPVGVVETLPVSVLKRLRGLPSSKWGSDHLSLVSKMLAIFNSSITNPPVELVDAGARSSTPKKPALDLLHSFLTTFPSSVSARIDSLAYISYTHQNESSLHPRKFALKDEIFCLFEGSLNNLSRLNQHYGLARVHENVLVMEAYRALRDRAPYPTSIMLRHLAGRFAFIVFDKTTSTVFAAADRDGGVPFFLGVTADGYLAFSDDSEILRGACGKSLAPFPSGCYFSSSTGLKSFEDPLDKVIAVPAMEEDVWGATFKIEKTNAETTSE</sequence>
<dbReference type="PANTHER" id="PTHR12121:SF74">
    <property type="entry name" value="CARBON CATABOLITE REPRESSOR PROTEIN 4 HOMOLOG 5"/>
    <property type="match status" value="1"/>
</dbReference>
<gene>
    <name evidence="2" type="ORF">J5N97_007527</name>
</gene>
<dbReference type="EMBL" id="JAGGNH010000001">
    <property type="protein sequence ID" value="KAJ0989171.1"/>
    <property type="molecule type" value="Genomic_DNA"/>
</dbReference>
<evidence type="ECO:0000259" key="1">
    <source>
        <dbReference type="SMART" id="SM01172"/>
    </source>
</evidence>
<dbReference type="Proteomes" id="UP001085076">
    <property type="component" value="Miscellaneous, Linkage group lg01"/>
</dbReference>
<name>A0A9D5DC57_9LILI</name>
<dbReference type="Pfam" id="PF03372">
    <property type="entry name" value="Exo_endo_phos"/>
    <property type="match status" value="1"/>
</dbReference>
<dbReference type="Gene3D" id="3.60.10.10">
    <property type="entry name" value="Endonuclease/exonuclease/phosphatase"/>
    <property type="match status" value="1"/>
</dbReference>
<dbReference type="InterPro" id="IPR050410">
    <property type="entry name" value="CCR4/nocturin_mRNA_transcr"/>
</dbReference>
<dbReference type="GO" id="GO:0000175">
    <property type="term" value="F:3'-5'-RNA exonuclease activity"/>
    <property type="evidence" value="ECO:0007669"/>
    <property type="project" value="TreeGrafter"/>
</dbReference>
<dbReference type="Gene3D" id="3.60.20.10">
    <property type="entry name" value="Glutamine Phosphoribosylpyrophosphate, subunit 1, domain 1"/>
    <property type="match status" value="1"/>
</dbReference>
<keyword evidence="3" id="KW-1185">Reference proteome</keyword>
<dbReference type="InterPro" id="IPR036691">
    <property type="entry name" value="Endo/exonu/phosph_ase_sf"/>
</dbReference>
<dbReference type="InterPro" id="IPR005135">
    <property type="entry name" value="Endo/exonuclease/phosphatase"/>
</dbReference>
<reference evidence="2" key="1">
    <citation type="submission" date="2021-03" db="EMBL/GenBank/DDBJ databases">
        <authorList>
            <person name="Li Z."/>
            <person name="Yang C."/>
        </authorList>
    </citation>
    <scope>NUCLEOTIDE SEQUENCE</scope>
    <source>
        <strain evidence="2">Dzin_1.0</strain>
        <tissue evidence="2">Leaf</tissue>
    </source>
</reference>
<dbReference type="PANTHER" id="PTHR12121">
    <property type="entry name" value="CARBON CATABOLITE REPRESSOR PROTEIN 4"/>
    <property type="match status" value="1"/>
</dbReference>
<dbReference type="InterPro" id="IPR024286">
    <property type="entry name" value="DUF3700"/>
</dbReference>
<dbReference type="OrthoDB" id="428734at2759"/>
<dbReference type="AlphaFoldDB" id="A0A9D5DC57"/>
<dbReference type="SUPFAM" id="SSF56219">
    <property type="entry name" value="DNase I-like"/>
    <property type="match status" value="1"/>
</dbReference>
<dbReference type="SMART" id="SM01172">
    <property type="entry name" value="DUF3700"/>
    <property type="match status" value="1"/>
</dbReference>
<feature type="domain" description="DUF3700" evidence="1">
    <location>
        <begin position="414"/>
        <end position="636"/>
    </location>
</feature>
<organism evidence="2 3">
    <name type="scientific">Dioscorea zingiberensis</name>
    <dbReference type="NCBI Taxonomy" id="325984"/>
    <lineage>
        <taxon>Eukaryota</taxon>
        <taxon>Viridiplantae</taxon>
        <taxon>Streptophyta</taxon>
        <taxon>Embryophyta</taxon>
        <taxon>Tracheophyta</taxon>
        <taxon>Spermatophyta</taxon>
        <taxon>Magnoliopsida</taxon>
        <taxon>Liliopsida</taxon>
        <taxon>Dioscoreales</taxon>
        <taxon>Dioscoreaceae</taxon>
        <taxon>Dioscorea</taxon>
    </lineage>
</organism>